<feature type="transmembrane region" description="Helical" evidence="1">
    <location>
        <begin position="32"/>
        <end position="56"/>
    </location>
</feature>
<keyword evidence="3" id="KW-1185">Reference proteome</keyword>
<keyword evidence="1" id="KW-1133">Transmembrane helix</keyword>
<organism evidence="2 3">
    <name type="scientific">Leucobacter insecticola</name>
    <dbReference type="NCBI Taxonomy" id="2714934"/>
    <lineage>
        <taxon>Bacteria</taxon>
        <taxon>Bacillati</taxon>
        <taxon>Actinomycetota</taxon>
        <taxon>Actinomycetes</taxon>
        <taxon>Micrococcales</taxon>
        <taxon>Microbacteriaceae</taxon>
        <taxon>Leucobacter</taxon>
    </lineage>
</organism>
<reference evidence="2 3" key="1">
    <citation type="submission" date="2020-03" db="EMBL/GenBank/DDBJ databases">
        <title>Leucobacter sp. nov., isolated from beetles.</title>
        <authorList>
            <person name="Hyun D.-W."/>
            <person name="Bae J.-W."/>
        </authorList>
    </citation>
    <scope>NUCLEOTIDE SEQUENCE [LARGE SCALE GENOMIC DNA]</scope>
    <source>
        <strain evidence="2 3">HDW9B</strain>
    </source>
</reference>
<dbReference type="EMBL" id="CP049934">
    <property type="protein sequence ID" value="QIM16467.1"/>
    <property type="molecule type" value="Genomic_DNA"/>
</dbReference>
<dbReference type="AlphaFoldDB" id="A0A6G8FJB7"/>
<protein>
    <recommendedName>
        <fullName evidence="4">DUF3137 domain-containing protein</fullName>
    </recommendedName>
</protein>
<feature type="transmembrane region" description="Helical" evidence="1">
    <location>
        <begin position="321"/>
        <end position="344"/>
    </location>
</feature>
<dbReference type="Proteomes" id="UP000501387">
    <property type="component" value="Chromosome"/>
</dbReference>
<evidence type="ECO:0000313" key="2">
    <source>
        <dbReference type="EMBL" id="QIM16467.1"/>
    </source>
</evidence>
<evidence type="ECO:0008006" key="4">
    <source>
        <dbReference type="Google" id="ProtNLM"/>
    </source>
</evidence>
<evidence type="ECO:0000313" key="3">
    <source>
        <dbReference type="Proteomes" id="UP000501387"/>
    </source>
</evidence>
<feature type="transmembrane region" description="Helical" evidence="1">
    <location>
        <begin position="76"/>
        <end position="97"/>
    </location>
</feature>
<evidence type="ECO:0000256" key="1">
    <source>
        <dbReference type="SAM" id="Phobius"/>
    </source>
</evidence>
<proteinExistence type="predicted"/>
<sequence length="355" mass="39821">MAGITSLENFRRVAKLNAPVTRSVERRQNLGLGLLLGFLTPLFLLIGGLMVFIVLWSVDKPSDGTTSAASPTNALFGGLGAFLIAFLLIGAGVSILVKRKRAWLRHRAAAAMGQRHGWHFLLEQDLAEFEGTLFRVGANGIVEDALHIHEPRFAEVGNYSFAPSDRNNQRFEIGFVSLKLPRSLPHMYLASEKRSRKPRAFHLPFTSDQKLSLEGDFDNFFTLYCPREYERDALYVFTPDLMALMIDRADGYDIEILGEWLFIYAREPFDMTNEEVLEITETFNDTIGDLTERQTRRYVDDRTGDPWQVGAAGARLRDRRVLITALLVSAAGWIVGAAFVLIYAQTTGILDKLTG</sequence>
<accession>A0A6G8FJB7</accession>
<name>A0A6G8FJB7_9MICO</name>
<dbReference type="RefSeq" id="WP_166323515.1">
    <property type="nucleotide sequence ID" value="NZ_CP049934.1"/>
</dbReference>
<gene>
    <name evidence="2" type="ORF">G7067_08620</name>
</gene>
<dbReference type="KEGG" id="lins:G7067_08620"/>
<keyword evidence="1" id="KW-0472">Membrane</keyword>
<keyword evidence="1" id="KW-0812">Transmembrane</keyword>